<dbReference type="Proteomes" id="UP001165186">
    <property type="component" value="Unassembled WGS sequence"/>
</dbReference>
<evidence type="ECO:0000313" key="2">
    <source>
        <dbReference type="Proteomes" id="UP001165186"/>
    </source>
</evidence>
<proteinExistence type="predicted"/>
<comment type="caution">
    <text evidence="1">The sequence shown here is derived from an EMBL/GenBank/DDBJ whole genome shotgun (WGS) entry which is preliminary data.</text>
</comment>
<name>A0ACB5SQJ7_9PEZI</name>
<keyword evidence="2" id="KW-1185">Reference proteome</keyword>
<accession>A0ACB5SQJ7</accession>
<evidence type="ECO:0000313" key="1">
    <source>
        <dbReference type="EMBL" id="GME53355.1"/>
    </source>
</evidence>
<sequence>MAKNLRDAVRQLGHVFADDIDIEEMMTTIEDTLKASWKTVDDEDTAEHKDISLELRQPSVSFEKAYYWSYKGRVLFRIKGNLIGLSPQSTLPGDQVFMLRNAHVPFILRTVSSGAYELVGEAYVHGLMEGQATHEATGQMSKIEIV</sequence>
<protein>
    <submittedName>
        <fullName evidence="1">C4-dicarboxylate transporter/malic acid transport protein</fullName>
    </submittedName>
</protein>
<reference evidence="1" key="1">
    <citation type="submission" date="2024-09" db="EMBL/GenBank/DDBJ databases">
        <title>Draft Genome Sequences of Neofusicoccum parvum.</title>
        <authorList>
            <person name="Ashida A."/>
            <person name="Camagna M."/>
            <person name="Tanaka A."/>
            <person name="Takemoto D."/>
        </authorList>
    </citation>
    <scope>NUCLEOTIDE SEQUENCE</scope>
    <source>
        <strain evidence="1">PPO83</strain>
    </source>
</reference>
<dbReference type="EMBL" id="BSXG01000202">
    <property type="protein sequence ID" value="GME53355.1"/>
    <property type="molecule type" value="Genomic_DNA"/>
</dbReference>
<gene>
    <name evidence="1" type="primary">g5082</name>
    <name evidence="1" type="ORF">NpPPO83_00005082</name>
</gene>
<organism evidence="1 2">
    <name type="scientific">Neofusicoccum parvum</name>
    <dbReference type="NCBI Taxonomy" id="310453"/>
    <lineage>
        <taxon>Eukaryota</taxon>
        <taxon>Fungi</taxon>
        <taxon>Dikarya</taxon>
        <taxon>Ascomycota</taxon>
        <taxon>Pezizomycotina</taxon>
        <taxon>Dothideomycetes</taxon>
        <taxon>Dothideomycetes incertae sedis</taxon>
        <taxon>Botryosphaeriales</taxon>
        <taxon>Botryosphaeriaceae</taxon>
        <taxon>Neofusicoccum</taxon>
    </lineage>
</organism>